<comment type="caution">
    <text evidence="1">The sequence shown here is derived from an EMBL/GenBank/DDBJ whole genome shotgun (WGS) entry which is preliminary data.</text>
</comment>
<dbReference type="EMBL" id="SZYD01000016">
    <property type="protein sequence ID" value="KAD3336374.1"/>
    <property type="molecule type" value="Genomic_DNA"/>
</dbReference>
<accession>A0A5N6M6X3</accession>
<proteinExistence type="predicted"/>
<name>A0A5N6M6X3_9ASTR</name>
<dbReference type="OrthoDB" id="812961at2759"/>
<evidence type="ECO:0000313" key="2">
    <source>
        <dbReference type="Proteomes" id="UP000326396"/>
    </source>
</evidence>
<evidence type="ECO:0000313" key="1">
    <source>
        <dbReference type="EMBL" id="KAD3336374.1"/>
    </source>
</evidence>
<sequence>MKGITLVVMPMIDIQDGNDCFTNDEEGFVDNVEAAYSGAMSEILDNHKDKMKRHQINSKIESQRRHSGDVWPSRCDNGDGGVRMETCVTVVMSSRADAVTLTETATASRAARQRRIGEWKHGVLVLDKLRYRVCLRRPVDSGSCVML</sequence>
<gene>
    <name evidence="1" type="ORF">E3N88_31893</name>
</gene>
<dbReference type="Proteomes" id="UP000326396">
    <property type="component" value="Linkage Group LG6"/>
</dbReference>
<dbReference type="AlphaFoldDB" id="A0A5N6M6X3"/>
<organism evidence="1 2">
    <name type="scientific">Mikania micrantha</name>
    <name type="common">bitter vine</name>
    <dbReference type="NCBI Taxonomy" id="192012"/>
    <lineage>
        <taxon>Eukaryota</taxon>
        <taxon>Viridiplantae</taxon>
        <taxon>Streptophyta</taxon>
        <taxon>Embryophyta</taxon>
        <taxon>Tracheophyta</taxon>
        <taxon>Spermatophyta</taxon>
        <taxon>Magnoliopsida</taxon>
        <taxon>eudicotyledons</taxon>
        <taxon>Gunneridae</taxon>
        <taxon>Pentapetalae</taxon>
        <taxon>asterids</taxon>
        <taxon>campanulids</taxon>
        <taxon>Asterales</taxon>
        <taxon>Asteraceae</taxon>
        <taxon>Asteroideae</taxon>
        <taxon>Heliantheae alliance</taxon>
        <taxon>Eupatorieae</taxon>
        <taxon>Mikania</taxon>
    </lineage>
</organism>
<protein>
    <submittedName>
        <fullName evidence="1">Uncharacterized protein</fullName>
    </submittedName>
</protein>
<keyword evidence="2" id="KW-1185">Reference proteome</keyword>
<reference evidence="1 2" key="1">
    <citation type="submission" date="2019-05" db="EMBL/GenBank/DDBJ databases">
        <title>Mikania micrantha, genome provides insights into the molecular mechanism of rapid growth.</title>
        <authorList>
            <person name="Liu B."/>
        </authorList>
    </citation>
    <scope>NUCLEOTIDE SEQUENCE [LARGE SCALE GENOMIC DNA]</scope>
    <source>
        <strain evidence="1">NLD-2019</strain>
        <tissue evidence="1">Leaf</tissue>
    </source>
</reference>